<evidence type="ECO:0000256" key="2">
    <source>
        <dbReference type="ARBA" id="ARBA00022723"/>
    </source>
</evidence>
<dbReference type="Pfam" id="PF14223">
    <property type="entry name" value="Retrotran_gag_2"/>
    <property type="match status" value="1"/>
</dbReference>
<evidence type="ECO:0000256" key="4">
    <source>
        <dbReference type="ARBA" id="ARBA00022801"/>
    </source>
</evidence>
<feature type="non-terminal residue" evidence="11">
    <location>
        <position position="270"/>
    </location>
</feature>
<keyword evidence="1" id="KW-0540">Nuclease</keyword>
<dbReference type="GO" id="GO:0016787">
    <property type="term" value="F:hydrolase activity"/>
    <property type="evidence" value="ECO:0007669"/>
    <property type="project" value="UniProtKB-KW"/>
</dbReference>
<keyword evidence="4" id="KW-0378">Hydrolase</keyword>
<keyword evidence="8" id="KW-0808">Transferase</keyword>
<dbReference type="GO" id="GO:0003964">
    <property type="term" value="F:RNA-directed DNA polymerase activity"/>
    <property type="evidence" value="ECO:0007669"/>
    <property type="project" value="UniProtKB-KW"/>
</dbReference>
<evidence type="ECO:0000256" key="3">
    <source>
        <dbReference type="ARBA" id="ARBA00022759"/>
    </source>
</evidence>
<dbReference type="Gene3D" id="3.30.420.10">
    <property type="entry name" value="Ribonuclease H-like superfamily/Ribonuclease H"/>
    <property type="match status" value="1"/>
</dbReference>
<keyword evidence="9" id="KW-0233">DNA recombination</keyword>
<evidence type="ECO:0000256" key="8">
    <source>
        <dbReference type="ARBA" id="ARBA00022932"/>
    </source>
</evidence>
<dbReference type="GO" id="GO:0006310">
    <property type="term" value="P:DNA recombination"/>
    <property type="evidence" value="ECO:0007669"/>
    <property type="project" value="UniProtKB-KW"/>
</dbReference>
<keyword evidence="5" id="KW-0460">Magnesium</keyword>
<name>A0A371I3N5_MUCPR</name>
<evidence type="ECO:0000259" key="10">
    <source>
        <dbReference type="PROSITE" id="PS50994"/>
    </source>
</evidence>
<dbReference type="OrthoDB" id="1435561at2759"/>
<evidence type="ECO:0000256" key="5">
    <source>
        <dbReference type="ARBA" id="ARBA00022842"/>
    </source>
</evidence>
<feature type="non-terminal residue" evidence="11">
    <location>
        <position position="1"/>
    </location>
</feature>
<keyword evidence="8" id="KW-0548">Nucleotidyltransferase</keyword>
<dbReference type="EMBL" id="QJKJ01000995">
    <property type="protein sequence ID" value="RDY09651.1"/>
    <property type="molecule type" value="Genomic_DNA"/>
</dbReference>
<evidence type="ECO:0000256" key="7">
    <source>
        <dbReference type="ARBA" id="ARBA00022918"/>
    </source>
</evidence>
<dbReference type="PANTHER" id="PTHR42648:SF11">
    <property type="entry name" value="TRANSPOSON TY4-P GAG-POL POLYPROTEIN"/>
    <property type="match status" value="1"/>
</dbReference>
<keyword evidence="12" id="KW-1185">Reference proteome</keyword>
<feature type="domain" description="Integrase catalytic" evidence="10">
    <location>
        <begin position="208"/>
        <end position="270"/>
    </location>
</feature>
<reference evidence="11" key="1">
    <citation type="submission" date="2018-05" db="EMBL/GenBank/DDBJ databases">
        <title>Draft genome of Mucuna pruriens seed.</title>
        <authorList>
            <person name="Nnadi N.E."/>
            <person name="Vos R."/>
            <person name="Hasami M.H."/>
            <person name="Devisetty U.K."/>
            <person name="Aguiy J.C."/>
        </authorList>
    </citation>
    <scope>NUCLEOTIDE SEQUENCE [LARGE SCALE GENOMIC DNA]</scope>
    <source>
        <strain evidence="11">JCA_2017</strain>
    </source>
</reference>
<dbReference type="InterPro" id="IPR039537">
    <property type="entry name" value="Retrotran_Ty1/copia-like"/>
</dbReference>
<dbReference type="InterPro" id="IPR036397">
    <property type="entry name" value="RNaseH_sf"/>
</dbReference>
<evidence type="ECO:0000256" key="9">
    <source>
        <dbReference type="ARBA" id="ARBA00023172"/>
    </source>
</evidence>
<keyword evidence="8" id="KW-0239">DNA-directed DNA polymerase</keyword>
<evidence type="ECO:0000256" key="6">
    <source>
        <dbReference type="ARBA" id="ARBA00022908"/>
    </source>
</evidence>
<sequence>SQNASDFWLPICDRSGDNWVFNKISNAYTTKEAWEILVKTYGDGEKNKKKEYIADYFDRIQKLVNAKKACKENISYQQVVDKILRTLPPRFDHVIVAIEESKDLNTMEIKELEDPFKKRHFRHNAITREKAKDSGKGISQTLTKNTKIKHLCIECKQTRGSFSKFVPTKATKKLRVIHFDVYGPMQIETPRGSKFKCLVEKQNGKVIKVLRTDGGGEYVSNEFKEFYESEGLIHEVTPPYICQHNSTTERRKTTLLNLVRCMLKSKKLPS</sequence>
<evidence type="ECO:0000313" key="12">
    <source>
        <dbReference type="Proteomes" id="UP000257109"/>
    </source>
</evidence>
<dbReference type="AlphaFoldDB" id="A0A371I3N5"/>
<dbReference type="GO" id="GO:0015074">
    <property type="term" value="P:DNA integration"/>
    <property type="evidence" value="ECO:0007669"/>
    <property type="project" value="UniProtKB-KW"/>
</dbReference>
<dbReference type="InterPro" id="IPR001584">
    <property type="entry name" value="Integrase_cat-core"/>
</dbReference>
<comment type="caution">
    <text evidence="11">The sequence shown here is derived from an EMBL/GenBank/DDBJ whole genome shotgun (WGS) entry which is preliminary data.</text>
</comment>
<evidence type="ECO:0000313" key="11">
    <source>
        <dbReference type="EMBL" id="RDY09651.1"/>
    </source>
</evidence>
<dbReference type="SUPFAM" id="SSF53098">
    <property type="entry name" value="Ribonuclease H-like"/>
    <property type="match status" value="1"/>
</dbReference>
<gene>
    <name evidence="11" type="ORF">CR513_05943</name>
</gene>
<proteinExistence type="predicted"/>
<evidence type="ECO:0000256" key="1">
    <source>
        <dbReference type="ARBA" id="ARBA00022722"/>
    </source>
</evidence>
<dbReference type="InterPro" id="IPR012337">
    <property type="entry name" value="RNaseH-like_sf"/>
</dbReference>
<keyword evidence="3" id="KW-0255">Endonuclease</keyword>
<dbReference type="GO" id="GO:0003676">
    <property type="term" value="F:nucleic acid binding"/>
    <property type="evidence" value="ECO:0007669"/>
    <property type="project" value="InterPro"/>
</dbReference>
<keyword evidence="7" id="KW-0695">RNA-directed DNA polymerase</keyword>
<keyword evidence="2" id="KW-0479">Metal-binding</keyword>
<protein>
    <recommendedName>
        <fullName evidence="10">Integrase catalytic domain-containing protein</fullName>
    </recommendedName>
</protein>
<organism evidence="11 12">
    <name type="scientific">Mucuna pruriens</name>
    <name type="common">Velvet bean</name>
    <name type="synonym">Dolichos pruriens</name>
    <dbReference type="NCBI Taxonomy" id="157652"/>
    <lineage>
        <taxon>Eukaryota</taxon>
        <taxon>Viridiplantae</taxon>
        <taxon>Streptophyta</taxon>
        <taxon>Embryophyta</taxon>
        <taxon>Tracheophyta</taxon>
        <taxon>Spermatophyta</taxon>
        <taxon>Magnoliopsida</taxon>
        <taxon>eudicotyledons</taxon>
        <taxon>Gunneridae</taxon>
        <taxon>Pentapetalae</taxon>
        <taxon>rosids</taxon>
        <taxon>fabids</taxon>
        <taxon>Fabales</taxon>
        <taxon>Fabaceae</taxon>
        <taxon>Papilionoideae</taxon>
        <taxon>50 kb inversion clade</taxon>
        <taxon>NPAAA clade</taxon>
        <taxon>indigoferoid/millettioid clade</taxon>
        <taxon>Phaseoleae</taxon>
        <taxon>Mucuna</taxon>
    </lineage>
</organism>
<dbReference type="PANTHER" id="PTHR42648">
    <property type="entry name" value="TRANSPOSASE, PUTATIVE-RELATED"/>
    <property type="match status" value="1"/>
</dbReference>
<accession>A0A371I3N5</accession>
<dbReference type="GO" id="GO:0004519">
    <property type="term" value="F:endonuclease activity"/>
    <property type="evidence" value="ECO:0007669"/>
    <property type="project" value="UniProtKB-KW"/>
</dbReference>
<keyword evidence="6" id="KW-0229">DNA integration</keyword>
<dbReference type="PROSITE" id="PS50994">
    <property type="entry name" value="INTEGRASE"/>
    <property type="match status" value="1"/>
</dbReference>
<dbReference type="GO" id="GO:0046872">
    <property type="term" value="F:metal ion binding"/>
    <property type="evidence" value="ECO:0007669"/>
    <property type="project" value="UniProtKB-KW"/>
</dbReference>
<dbReference type="Proteomes" id="UP000257109">
    <property type="component" value="Unassembled WGS sequence"/>
</dbReference>
<dbReference type="STRING" id="157652.A0A371I3N5"/>
<dbReference type="GO" id="GO:0003887">
    <property type="term" value="F:DNA-directed DNA polymerase activity"/>
    <property type="evidence" value="ECO:0007669"/>
    <property type="project" value="UniProtKB-KW"/>
</dbReference>